<gene>
    <name evidence="1" type="ORF">Spb1_08860</name>
</gene>
<dbReference type="Proteomes" id="UP000315349">
    <property type="component" value="Chromosome"/>
</dbReference>
<proteinExistence type="predicted"/>
<evidence type="ECO:0000313" key="2">
    <source>
        <dbReference type="Proteomes" id="UP000315349"/>
    </source>
</evidence>
<dbReference type="AlphaFoldDB" id="A0A518GKC1"/>
<dbReference type="RefSeq" id="WP_186377782.1">
    <property type="nucleotide sequence ID" value="NZ_CP036299.1"/>
</dbReference>
<accession>A0A518GKC1</accession>
<name>A0A518GKC1_9PLAN</name>
<organism evidence="1 2">
    <name type="scientific">Planctopirus ephydatiae</name>
    <dbReference type="NCBI Taxonomy" id="2528019"/>
    <lineage>
        <taxon>Bacteria</taxon>
        <taxon>Pseudomonadati</taxon>
        <taxon>Planctomycetota</taxon>
        <taxon>Planctomycetia</taxon>
        <taxon>Planctomycetales</taxon>
        <taxon>Planctomycetaceae</taxon>
        <taxon>Planctopirus</taxon>
    </lineage>
</organism>
<protein>
    <submittedName>
        <fullName evidence="1">Uncharacterized protein</fullName>
    </submittedName>
</protein>
<sequence>MIMLGDISGIQGFVFDVAEEGGGQAQRLRARSFMFQLIAEVASIRILNASNCPLT</sequence>
<dbReference type="EMBL" id="CP036299">
    <property type="protein sequence ID" value="QDV29018.1"/>
    <property type="molecule type" value="Genomic_DNA"/>
</dbReference>
<evidence type="ECO:0000313" key="1">
    <source>
        <dbReference type="EMBL" id="QDV29018.1"/>
    </source>
</evidence>
<keyword evidence="2" id="KW-1185">Reference proteome</keyword>
<reference evidence="1 2" key="1">
    <citation type="submission" date="2019-02" db="EMBL/GenBank/DDBJ databases">
        <title>Deep-cultivation of Planctomycetes and their phenomic and genomic characterization uncovers novel biology.</title>
        <authorList>
            <person name="Wiegand S."/>
            <person name="Jogler M."/>
            <person name="Boedeker C."/>
            <person name="Pinto D."/>
            <person name="Vollmers J."/>
            <person name="Rivas-Marin E."/>
            <person name="Kohn T."/>
            <person name="Peeters S.H."/>
            <person name="Heuer A."/>
            <person name="Rast P."/>
            <person name="Oberbeckmann S."/>
            <person name="Bunk B."/>
            <person name="Jeske O."/>
            <person name="Meyerdierks A."/>
            <person name="Storesund J.E."/>
            <person name="Kallscheuer N."/>
            <person name="Luecker S."/>
            <person name="Lage O.M."/>
            <person name="Pohl T."/>
            <person name="Merkel B.J."/>
            <person name="Hornburger P."/>
            <person name="Mueller R.-W."/>
            <person name="Bruemmer F."/>
            <person name="Labrenz M."/>
            <person name="Spormann A.M."/>
            <person name="Op den Camp H."/>
            <person name="Overmann J."/>
            <person name="Amann R."/>
            <person name="Jetten M.S.M."/>
            <person name="Mascher T."/>
            <person name="Medema M.H."/>
            <person name="Devos D.P."/>
            <person name="Kaster A.-K."/>
            <person name="Ovreas L."/>
            <person name="Rohde M."/>
            <person name="Galperin M.Y."/>
            <person name="Jogler C."/>
        </authorList>
    </citation>
    <scope>NUCLEOTIDE SEQUENCE [LARGE SCALE GENOMIC DNA]</scope>
    <source>
        <strain evidence="1 2">Spb1</strain>
    </source>
</reference>
<dbReference type="KEGG" id="peh:Spb1_08860"/>